<dbReference type="EMBL" id="FN649740">
    <property type="protein sequence ID" value="CBJ26670.1"/>
    <property type="molecule type" value="Genomic_DNA"/>
</dbReference>
<feature type="region of interest" description="Disordered" evidence="2">
    <location>
        <begin position="1333"/>
        <end position="1396"/>
    </location>
</feature>
<feature type="coiled-coil region" evidence="1">
    <location>
        <begin position="332"/>
        <end position="366"/>
    </location>
</feature>
<organism evidence="3 4">
    <name type="scientific">Ectocarpus siliculosus</name>
    <name type="common">Brown alga</name>
    <name type="synonym">Conferva siliculosa</name>
    <dbReference type="NCBI Taxonomy" id="2880"/>
    <lineage>
        <taxon>Eukaryota</taxon>
        <taxon>Sar</taxon>
        <taxon>Stramenopiles</taxon>
        <taxon>Ochrophyta</taxon>
        <taxon>PX clade</taxon>
        <taxon>Phaeophyceae</taxon>
        <taxon>Ectocarpales</taxon>
        <taxon>Ectocarpaceae</taxon>
        <taxon>Ectocarpus</taxon>
    </lineage>
</organism>
<feature type="region of interest" description="Disordered" evidence="2">
    <location>
        <begin position="513"/>
        <end position="621"/>
    </location>
</feature>
<feature type="compositionally biased region" description="Polar residues" evidence="2">
    <location>
        <begin position="1071"/>
        <end position="1081"/>
    </location>
</feature>
<feature type="coiled-coil region" evidence="1">
    <location>
        <begin position="261"/>
        <end position="288"/>
    </location>
</feature>
<keyword evidence="4" id="KW-1185">Reference proteome</keyword>
<reference evidence="3 4" key="1">
    <citation type="journal article" date="2010" name="Nature">
        <title>The Ectocarpus genome and the independent evolution of multicellularity in brown algae.</title>
        <authorList>
            <person name="Cock J.M."/>
            <person name="Sterck L."/>
            <person name="Rouze P."/>
            <person name="Scornet D."/>
            <person name="Allen A.E."/>
            <person name="Amoutzias G."/>
            <person name="Anthouard V."/>
            <person name="Artiguenave F."/>
            <person name="Aury J.M."/>
            <person name="Badger J.H."/>
            <person name="Beszteri B."/>
            <person name="Billiau K."/>
            <person name="Bonnet E."/>
            <person name="Bothwell J.H."/>
            <person name="Bowler C."/>
            <person name="Boyen C."/>
            <person name="Brownlee C."/>
            <person name="Carrano C.J."/>
            <person name="Charrier B."/>
            <person name="Cho G.Y."/>
            <person name="Coelho S.M."/>
            <person name="Collen J."/>
            <person name="Corre E."/>
            <person name="Da Silva C."/>
            <person name="Delage L."/>
            <person name="Delaroque N."/>
            <person name="Dittami S.M."/>
            <person name="Doulbeau S."/>
            <person name="Elias M."/>
            <person name="Farnham G."/>
            <person name="Gachon C.M."/>
            <person name="Gschloessl B."/>
            <person name="Heesch S."/>
            <person name="Jabbari K."/>
            <person name="Jubin C."/>
            <person name="Kawai H."/>
            <person name="Kimura K."/>
            <person name="Kloareg B."/>
            <person name="Kupper F.C."/>
            <person name="Lang D."/>
            <person name="Le Bail A."/>
            <person name="Leblanc C."/>
            <person name="Lerouge P."/>
            <person name="Lohr M."/>
            <person name="Lopez P.J."/>
            <person name="Martens C."/>
            <person name="Maumus F."/>
            <person name="Michel G."/>
            <person name="Miranda-Saavedra D."/>
            <person name="Morales J."/>
            <person name="Moreau H."/>
            <person name="Motomura T."/>
            <person name="Nagasato C."/>
            <person name="Napoli C.A."/>
            <person name="Nelson D.R."/>
            <person name="Nyvall-Collen P."/>
            <person name="Peters A.F."/>
            <person name="Pommier C."/>
            <person name="Potin P."/>
            <person name="Poulain J."/>
            <person name="Quesneville H."/>
            <person name="Read B."/>
            <person name="Rensing S.A."/>
            <person name="Ritter A."/>
            <person name="Rousvoal S."/>
            <person name="Samanta M."/>
            <person name="Samson G."/>
            <person name="Schroeder D.C."/>
            <person name="Segurens B."/>
            <person name="Strittmatter M."/>
            <person name="Tonon T."/>
            <person name="Tregear J.W."/>
            <person name="Valentin K."/>
            <person name="von Dassow P."/>
            <person name="Yamagishi T."/>
            <person name="Van de Peer Y."/>
            <person name="Wincker P."/>
        </authorList>
    </citation>
    <scope>NUCLEOTIDE SEQUENCE [LARGE SCALE GENOMIC DNA]</scope>
    <source>
        <strain evidence="4">Ec32 / CCAP1310/4</strain>
    </source>
</reference>
<evidence type="ECO:0000313" key="4">
    <source>
        <dbReference type="Proteomes" id="UP000002630"/>
    </source>
</evidence>
<feature type="region of interest" description="Disordered" evidence="2">
    <location>
        <begin position="1207"/>
        <end position="1259"/>
    </location>
</feature>
<dbReference type="Proteomes" id="UP000002630">
    <property type="component" value="Linkage Group LG15"/>
</dbReference>
<feature type="compositionally biased region" description="Basic and acidic residues" evidence="2">
    <location>
        <begin position="1245"/>
        <end position="1256"/>
    </location>
</feature>
<feature type="compositionally biased region" description="Basic and acidic residues" evidence="2">
    <location>
        <begin position="1126"/>
        <end position="1138"/>
    </location>
</feature>
<dbReference type="InParanoid" id="D7G0E3"/>
<dbReference type="SUPFAM" id="SSF52047">
    <property type="entry name" value="RNI-like"/>
    <property type="match status" value="1"/>
</dbReference>
<dbReference type="EMBL" id="FN648597">
    <property type="protein sequence ID" value="CBJ26670.1"/>
    <property type="molecule type" value="Genomic_DNA"/>
</dbReference>
<evidence type="ECO:0000256" key="1">
    <source>
        <dbReference type="SAM" id="Coils"/>
    </source>
</evidence>
<gene>
    <name evidence="3" type="ORF">Esi_0040_0112</name>
</gene>
<feature type="region of interest" description="Disordered" evidence="2">
    <location>
        <begin position="385"/>
        <end position="414"/>
    </location>
</feature>
<evidence type="ECO:0000313" key="3">
    <source>
        <dbReference type="EMBL" id="CBJ26670.1"/>
    </source>
</evidence>
<evidence type="ECO:0000256" key="2">
    <source>
        <dbReference type="SAM" id="MobiDB-lite"/>
    </source>
</evidence>
<protein>
    <submittedName>
        <fullName evidence="3">Uncharacterized protein</fullName>
    </submittedName>
</protein>
<feature type="region of interest" description="Disordered" evidence="2">
    <location>
        <begin position="1"/>
        <end position="30"/>
    </location>
</feature>
<accession>D7G0E3</accession>
<proteinExistence type="predicted"/>
<dbReference type="OrthoDB" id="10395894at2759"/>
<feature type="region of interest" description="Disordered" evidence="2">
    <location>
        <begin position="775"/>
        <end position="865"/>
    </location>
</feature>
<feature type="compositionally biased region" description="Polar residues" evidence="2">
    <location>
        <begin position="848"/>
        <end position="863"/>
    </location>
</feature>
<feature type="region of interest" description="Disordered" evidence="2">
    <location>
        <begin position="45"/>
        <end position="66"/>
    </location>
</feature>
<sequence length="1431" mass="155331">MMSVGPRPYSAGDGVRRAFGRKGKTPPSIKKLRVSDLEETVKRKANALKNANRRREQAQEAATSETAQAWRAAQLARGALEEAGRKRDSFREHARDAEARVKGLELKLEVSKAQAADAKQAASMELVARASAQERVCAEMKATVASAEKEQGLLRAKLEEALEGLWQKREAERETDKVIRELQAWRERVACGDVVEMSPSEVKRLRWSEEQGELLQEANATIRNQLLESGRLLAEAEHSFGIVTAGFEDAGTTITGLSVGLEKKKKELQEVEMALRASKSEASRLKKLRLSEQHRRLRGKERVLESTQKGMEALVRGRQKEIEARSREAVKRRDVEKVAANAAEEKALLQRRVEDAAERSRELYAERHVLLEHVAAARRDAASARSERTGLITSSRRVAGRSGPGVPSSKRRGNKPYRWMALGSGACGWSWRRHLAAQQCAEVRTELALALGRLSCRAMLVSDTRAAARRTSICNRTLLLRLVRSEMRLWRLRAAAAATEQSAREKEVLRTALTERGRPFFPPGEGDANPSTTYDKHPTNVCRSPDAESAAFTVNWGTDSEIEAAGDGEEEREDEEEDDDDDYGDGEEIERSIGGRGERRSRMQPKGNEGTGVERAKRKKRPAGAGFHLNLSGFDLDDETLHQVVRKLLRQCTDRSRAWPGAGAMYEQQGGAGEDGRNGQNTLSSSAIMPLRCLLLRGNNLTDAGALALVPLVEASSSLAAIDLRGNRIGTKGELALKKALTRSPWVYRVTSEEASGSDAREGSISTGGVVLRAKRRPMSTVRDRARAHAFKRIPPSNKTIPGKATIRPSPCSAGDDQPGEYHAGNDDGGRAPAHGSSIGCRQDENNDGQGASRQNCGSNLTPPTDMERLINTPIAASPICTIDLRGCSRRPLPLPLAAVGDFEQGERLSPQKPYPTVEGSPSEQQRHGCGGVGRGSDRHQAGDAETCVNQNTSSVPRRVHAASTSRGQDGQVTRLMRTGLAANLMGSSSRRPRYTGRRKPASRGEDCVFAPKSEAQELEDLTSLLSISRRIFSRAEGFEETHNLPEERRTQGATRAPRSPSSENGKRPDSSGTEPDTSKSGLPGTALVAGLGRSHSTNAPEETDKCGQMPSSAGKGDTTASTKAARAERPHDSREAAIEGEGYPADSAAPSGEAPPASVSATHPRDMQCDDRTPEVPTTAKTYPHEENRVVITGNPFPAEDFDAIACRSTDDPPHEPAAASPPPRAYPAICADARQTTSTTTEGESHYLEGAEKDADVDDAASAGDVQYSTYQNGEDGWIYDEATAAWYAVDPLSYGTAAEGLGDSGGGWRYDEQREAWYQDGPQESSCVLVPTPTHVDTENTGEKDHGATGEDRSGSRWRGSRRIPGRSLEALGSGVREKDAVRSTGMVESDASGAGGLIEKRIEALELALQDKGRPNDAWRDRKRAPP</sequence>
<dbReference type="Gene3D" id="3.80.10.10">
    <property type="entry name" value="Ribonuclease Inhibitor"/>
    <property type="match status" value="1"/>
</dbReference>
<feature type="region of interest" description="Disordered" evidence="2">
    <location>
        <begin position="907"/>
        <end position="1009"/>
    </location>
</feature>
<feature type="compositionally biased region" description="Basic and acidic residues" evidence="2">
    <location>
        <begin position="589"/>
        <end position="601"/>
    </location>
</feature>
<keyword evidence="1" id="KW-0175">Coiled coil</keyword>
<name>D7G0E3_ECTSI</name>
<feature type="compositionally biased region" description="Polar residues" evidence="2">
    <location>
        <begin position="963"/>
        <end position="972"/>
    </location>
</feature>
<feature type="compositionally biased region" description="Basic residues" evidence="2">
    <location>
        <begin position="991"/>
        <end position="1002"/>
    </location>
</feature>
<feature type="region of interest" description="Disordered" evidence="2">
    <location>
        <begin position="1036"/>
        <end position="1191"/>
    </location>
</feature>
<dbReference type="InterPro" id="IPR032675">
    <property type="entry name" value="LRR_dom_sf"/>
</dbReference>
<feature type="compositionally biased region" description="Acidic residues" evidence="2">
    <location>
        <begin position="560"/>
        <end position="588"/>
    </location>
</feature>
<feature type="compositionally biased region" description="Basic and acidic residues" evidence="2">
    <location>
        <begin position="1164"/>
        <end position="1175"/>
    </location>
</feature>
<feature type="compositionally biased region" description="Basic and acidic residues" evidence="2">
    <location>
        <begin position="1037"/>
        <end position="1051"/>
    </location>
</feature>
<feature type="compositionally biased region" description="Low complexity" evidence="2">
    <location>
        <begin position="1145"/>
        <end position="1162"/>
    </location>
</feature>
<feature type="compositionally biased region" description="Basic and acidic residues" evidence="2">
    <location>
        <begin position="1339"/>
        <end position="1358"/>
    </location>
</feature>